<reference evidence="2 3" key="1">
    <citation type="submission" date="2019-06" db="EMBL/GenBank/DDBJ databases">
        <title>Sequencing the genomes of 1000 actinobacteria strains.</title>
        <authorList>
            <person name="Klenk H.-P."/>
        </authorList>
    </citation>
    <scope>NUCLEOTIDE SEQUENCE [LARGE SCALE GENOMIC DNA]</scope>
    <source>
        <strain evidence="2 3">DSM 41695</strain>
    </source>
</reference>
<comment type="caution">
    <text evidence="2">The sequence shown here is derived from an EMBL/GenBank/DDBJ whole genome shotgun (WGS) entry which is preliminary data.</text>
</comment>
<keyword evidence="3" id="KW-1185">Reference proteome</keyword>
<protein>
    <submittedName>
        <fullName evidence="2">Uncharacterized protein</fullName>
    </submittedName>
</protein>
<dbReference type="AlphaFoldDB" id="A0A561TIG1"/>
<sequence>MSAVDVTSHRLGHLRRLRVLALRSASLRFSMVYDDHSPRCRWHRDAPTIASRRHRVPFSVSAPHLDCVRATSSTPGLDRRADHCRIAGHMSSVEGALLRAVGARWPKEVARGARFPTVLVPPRAEYKVVHLRSWTAGRLGSYRLQPCLNGRGRRRMRRKPRRPIAPGSLASSLLRGIHGAGPQGITTDRRRRYGLPLAAAGQADVLPGPGLVALHIRGRACLSPQTSFDFLAGAWSQRSAGERGYPQAADTPAAKELWKAK</sequence>
<accession>A0A561TIG1</accession>
<evidence type="ECO:0000256" key="1">
    <source>
        <dbReference type="SAM" id="MobiDB-lite"/>
    </source>
</evidence>
<dbReference type="Proteomes" id="UP000316603">
    <property type="component" value="Unassembled WGS sequence"/>
</dbReference>
<evidence type="ECO:0000313" key="2">
    <source>
        <dbReference type="EMBL" id="TWF86908.1"/>
    </source>
</evidence>
<dbReference type="EMBL" id="VIWV01000001">
    <property type="protein sequence ID" value="TWF86908.1"/>
    <property type="molecule type" value="Genomic_DNA"/>
</dbReference>
<organism evidence="2 3">
    <name type="scientific">Streptomyces capillispiralis</name>
    <dbReference type="NCBI Taxonomy" id="68182"/>
    <lineage>
        <taxon>Bacteria</taxon>
        <taxon>Bacillati</taxon>
        <taxon>Actinomycetota</taxon>
        <taxon>Actinomycetes</taxon>
        <taxon>Kitasatosporales</taxon>
        <taxon>Streptomycetaceae</taxon>
        <taxon>Streptomyces</taxon>
    </lineage>
</organism>
<name>A0A561TIG1_9ACTN</name>
<gene>
    <name evidence="2" type="ORF">FHX78_113899</name>
</gene>
<feature type="region of interest" description="Disordered" evidence="1">
    <location>
        <begin position="241"/>
        <end position="261"/>
    </location>
</feature>
<proteinExistence type="predicted"/>
<evidence type="ECO:0000313" key="3">
    <source>
        <dbReference type="Proteomes" id="UP000316603"/>
    </source>
</evidence>